<accession>A0A3L9DWX3</accession>
<dbReference type="SUPFAM" id="SSF51445">
    <property type="entry name" value="(Trans)glycosidases"/>
    <property type="match status" value="1"/>
</dbReference>
<dbReference type="GO" id="GO:0016052">
    <property type="term" value="P:carbohydrate catabolic process"/>
    <property type="evidence" value="ECO:0007669"/>
    <property type="project" value="TreeGrafter"/>
</dbReference>
<evidence type="ECO:0000256" key="1">
    <source>
        <dbReference type="ARBA" id="ARBA00010646"/>
    </source>
</evidence>
<dbReference type="CDD" id="cd06523">
    <property type="entry name" value="GH25_PlyB-like"/>
    <property type="match status" value="1"/>
</dbReference>
<name>A0A3L9DWX3_9STRE</name>
<dbReference type="PANTHER" id="PTHR34135:SF1">
    <property type="entry name" value="GLYCOSYL HYDROLASE FAMILY 25"/>
    <property type="match status" value="1"/>
</dbReference>
<dbReference type="PANTHER" id="PTHR34135">
    <property type="entry name" value="LYSOZYME"/>
    <property type="match status" value="1"/>
</dbReference>
<dbReference type="Proteomes" id="UP000279194">
    <property type="component" value="Unassembled WGS sequence"/>
</dbReference>
<dbReference type="GO" id="GO:0009253">
    <property type="term" value="P:peptidoglycan catabolic process"/>
    <property type="evidence" value="ECO:0007669"/>
    <property type="project" value="InterPro"/>
</dbReference>
<evidence type="ECO:0000313" key="3">
    <source>
        <dbReference type="EMBL" id="RLY04219.1"/>
    </source>
</evidence>
<dbReference type="Pfam" id="PF01183">
    <property type="entry name" value="Glyco_hydro_25"/>
    <property type="match status" value="1"/>
</dbReference>
<comment type="caution">
    <text evidence="3">The sequence shown here is derived from an EMBL/GenBank/DDBJ whole genome shotgun (WGS) entry which is preliminary data.</text>
</comment>
<proteinExistence type="inferred from homology"/>
<dbReference type="InterPro" id="IPR017853">
    <property type="entry name" value="GH"/>
</dbReference>
<protein>
    <submittedName>
        <fullName evidence="3">N-acetylmuramoyl-L-alanine amidase</fullName>
    </submittedName>
</protein>
<reference evidence="3 4" key="1">
    <citation type="submission" date="2018-10" db="EMBL/GenBank/DDBJ databases">
        <title>Streptococcus hillyeri sp. nov., isolated from equine tracheal sample.</title>
        <authorList>
            <person name="Macfadyen A.C."/>
            <person name="Waller A."/>
            <person name="Paterson G.K."/>
        </authorList>
    </citation>
    <scope>NUCLEOTIDE SEQUENCE [LARGE SCALE GENOMIC DNA]</scope>
    <source>
        <strain evidence="3 4">28462</strain>
    </source>
</reference>
<evidence type="ECO:0000256" key="2">
    <source>
        <dbReference type="SAM" id="Coils"/>
    </source>
</evidence>
<dbReference type="EMBL" id="RCVM01000004">
    <property type="protein sequence ID" value="RLY04219.1"/>
    <property type="molecule type" value="Genomic_DNA"/>
</dbReference>
<keyword evidence="2" id="KW-0175">Coiled coil</keyword>
<dbReference type="InterPro" id="IPR002053">
    <property type="entry name" value="Glyco_hydro_25"/>
</dbReference>
<dbReference type="GO" id="GO:0016998">
    <property type="term" value="P:cell wall macromolecule catabolic process"/>
    <property type="evidence" value="ECO:0007669"/>
    <property type="project" value="InterPro"/>
</dbReference>
<gene>
    <name evidence="3" type="ORF">EAF07_03635</name>
</gene>
<feature type="coiled-coil region" evidence="2">
    <location>
        <begin position="33"/>
        <end position="60"/>
    </location>
</feature>
<organism evidence="3 4">
    <name type="scientific">Streptococcus hillyeri</name>
    <dbReference type="NCBI Taxonomy" id="2282420"/>
    <lineage>
        <taxon>Bacteria</taxon>
        <taxon>Bacillati</taxon>
        <taxon>Bacillota</taxon>
        <taxon>Bacilli</taxon>
        <taxon>Lactobacillales</taxon>
        <taxon>Streptococcaceae</taxon>
        <taxon>Streptococcus</taxon>
    </lineage>
</organism>
<dbReference type="OrthoDB" id="9802228at2"/>
<dbReference type="PROSITE" id="PS51904">
    <property type="entry name" value="GLYCOSYL_HYDROL_F25_2"/>
    <property type="match status" value="1"/>
</dbReference>
<dbReference type="RefSeq" id="WP_121834976.1">
    <property type="nucleotide sequence ID" value="NZ_CP163513.1"/>
</dbReference>
<keyword evidence="4" id="KW-1185">Reference proteome</keyword>
<dbReference type="Gene3D" id="3.20.20.80">
    <property type="entry name" value="Glycosidases"/>
    <property type="match status" value="1"/>
</dbReference>
<evidence type="ECO:0000313" key="4">
    <source>
        <dbReference type="Proteomes" id="UP000279194"/>
    </source>
</evidence>
<comment type="similarity">
    <text evidence="1">Belongs to the glycosyl hydrolase 25 family.</text>
</comment>
<sequence>MRKRIKPILVLMFIGLFLFTLVSVKARHDYNQKQLAAANKKRAQAEAKAAQEAAAKKVEKEQKKDEEPLILNPIIDVSGWQLPSDIDYDTLSANISGAIVRVFGGSQITADNNAAHTTGIDKSFKTHITEFQKRDVPVAVYSYALGRSVAEMKEEARIFYENASPYDPTFYWIDVEEATMKNMNAGVEAFRKELKRLGAENVGIYIGTFFMAEQSISVDKFDAIWIPTYGDNSGYYNAAPQTDLVYDLHQYTSNGWVSGAAALLDLNQISPVATNQRAVYEKLFGPIKEDEEKAKTE</sequence>
<dbReference type="GO" id="GO:0003796">
    <property type="term" value="F:lysozyme activity"/>
    <property type="evidence" value="ECO:0007669"/>
    <property type="project" value="InterPro"/>
</dbReference>
<dbReference type="AlphaFoldDB" id="A0A3L9DWX3"/>